<dbReference type="Pfam" id="PF00072">
    <property type="entry name" value="Response_reg"/>
    <property type="match status" value="1"/>
</dbReference>
<dbReference type="Gene3D" id="3.40.50.2300">
    <property type="match status" value="1"/>
</dbReference>
<keyword evidence="3" id="KW-0805">Transcription regulation</keyword>
<dbReference type="InterPro" id="IPR039420">
    <property type="entry name" value="WalR-like"/>
</dbReference>
<dbReference type="GO" id="GO:0005829">
    <property type="term" value="C:cytosol"/>
    <property type="evidence" value="ECO:0007669"/>
    <property type="project" value="TreeGrafter"/>
</dbReference>
<sequence length="233" mass="26701">MVKKMNEKVLVVDDEINLSNVIKDYLLRETYEVYTAACGNKAIELFHDIEPDFIILDLMLPDISGEEICKLIRKESDVPILMLTAKSKEDDKVTGLYIGADDYLTKPFSPRELVGRVRAILRRTKGNSELTDALEFNNRDLLIDIPKHIVQKAGHDVSLTPNEFKILLTLAQNPYKVFTRSHLVSLAFGYDFEGYDRTVDTHIKNLRQKIENNVKEPKYIVTVYGVGYKFEGE</sequence>
<evidence type="ECO:0000259" key="9">
    <source>
        <dbReference type="PROSITE" id="PS51755"/>
    </source>
</evidence>
<keyword evidence="4 7" id="KW-0238">DNA-binding</keyword>
<feature type="DNA-binding region" description="OmpR/PhoB-type" evidence="7">
    <location>
        <begin position="131"/>
        <end position="232"/>
    </location>
</feature>
<evidence type="ECO:0000256" key="6">
    <source>
        <dbReference type="PROSITE-ProRule" id="PRU00169"/>
    </source>
</evidence>
<evidence type="ECO:0000259" key="8">
    <source>
        <dbReference type="PROSITE" id="PS50110"/>
    </source>
</evidence>
<dbReference type="InterPro" id="IPR001867">
    <property type="entry name" value="OmpR/PhoB-type_DNA-bd"/>
</dbReference>
<protein>
    <submittedName>
        <fullName evidence="10">DNA-binding response OmpR family regulator</fullName>
    </submittedName>
</protein>
<dbReference type="GO" id="GO:0006355">
    <property type="term" value="P:regulation of DNA-templated transcription"/>
    <property type="evidence" value="ECO:0007669"/>
    <property type="project" value="InterPro"/>
</dbReference>
<name>A0A562JBX5_9FIRM</name>
<accession>A0A562JBX5</accession>
<dbReference type="EMBL" id="VLKH01000004">
    <property type="protein sequence ID" value="TWH80758.1"/>
    <property type="molecule type" value="Genomic_DNA"/>
</dbReference>
<dbReference type="InterPro" id="IPR036388">
    <property type="entry name" value="WH-like_DNA-bd_sf"/>
</dbReference>
<comment type="caution">
    <text evidence="10">The sequence shown here is derived from an EMBL/GenBank/DDBJ whole genome shotgun (WGS) entry which is preliminary data.</text>
</comment>
<dbReference type="PROSITE" id="PS51755">
    <property type="entry name" value="OMPR_PHOB"/>
    <property type="match status" value="1"/>
</dbReference>
<gene>
    <name evidence="10" type="ORF">LY60_02020</name>
</gene>
<evidence type="ECO:0000256" key="2">
    <source>
        <dbReference type="ARBA" id="ARBA00023012"/>
    </source>
</evidence>
<dbReference type="AlphaFoldDB" id="A0A562JBX5"/>
<evidence type="ECO:0000256" key="3">
    <source>
        <dbReference type="ARBA" id="ARBA00023015"/>
    </source>
</evidence>
<keyword evidence="2" id="KW-0902">Two-component regulatory system</keyword>
<feature type="domain" description="Response regulatory" evidence="8">
    <location>
        <begin position="8"/>
        <end position="121"/>
    </location>
</feature>
<dbReference type="SUPFAM" id="SSF46894">
    <property type="entry name" value="C-terminal effector domain of the bipartite response regulators"/>
    <property type="match status" value="1"/>
</dbReference>
<reference evidence="10 11" key="1">
    <citation type="submission" date="2019-07" db="EMBL/GenBank/DDBJ databases">
        <title>Genomic Encyclopedia of Type Strains, Phase I: the one thousand microbial genomes (KMG-I) project.</title>
        <authorList>
            <person name="Kyrpides N."/>
        </authorList>
    </citation>
    <scope>NUCLEOTIDE SEQUENCE [LARGE SCALE GENOMIC DNA]</scope>
    <source>
        <strain evidence="10 11">DSM 13558</strain>
    </source>
</reference>
<dbReference type="SMART" id="SM00448">
    <property type="entry name" value="REC"/>
    <property type="match status" value="1"/>
</dbReference>
<feature type="modified residue" description="4-aspartylphosphate" evidence="6">
    <location>
        <position position="57"/>
    </location>
</feature>
<dbReference type="InterPro" id="IPR016032">
    <property type="entry name" value="Sig_transdc_resp-reg_C-effctor"/>
</dbReference>
<dbReference type="CDD" id="cd00383">
    <property type="entry name" value="trans_reg_C"/>
    <property type="match status" value="1"/>
</dbReference>
<dbReference type="GO" id="GO:0032993">
    <property type="term" value="C:protein-DNA complex"/>
    <property type="evidence" value="ECO:0007669"/>
    <property type="project" value="TreeGrafter"/>
</dbReference>
<keyword evidence="11" id="KW-1185">Reference proteome</keyword>
<dbReference type="GO" id="GO:0000156">
    <property type="term" value="F:phosphorelay response regulator activity"/>
    <property type="evidence" value="ECO:0007669"/>
    <property type="project" value="TreeGrafter"/>
</dbReference>
<dbReference type="Gene3D" id="1.10.10.10">
    <property type="entry name" value="Winged helix-like DNA-binding domain superfamily/Winged helix DNA-binding domain"/>
    <property type="match status" value="1"/>
</dbReference>
<keyword evidence="5" id="KW-0804">Transcription</keyword>
<dbReference type="InterPro" id="IPR001789">
    <property type="entry name" value="Sig_transdc_resp-reg_receiver"/>
</dbReference>
<dbReference type="FunFam" id="3.40.50.2300:FF:000001">
    <property type="entry name" value="DNA-binding response regulator PhoB"/>
    <property type="match status" value="1"/>
</dbReference>
<dbReference type="SUPFAM" id="SSF52172">
    <property type="entry name" value="CheY-like"/>
    <property type="match status" value="1"/>
</dbReference>
<dbReference type="InterPro" id="IPR011006">
    <property type="entry name" value="CheY-like_superfamily"/>
</dbReference>
<evidence type="ECO:0000256" key="7">
    <source>
        <dbReference type="PROSITE-ProRule" id="PRU01091"/>
    </source>
</evidence>
<dbReference type="Pfam" id="PF00486">
    <property type="entry name" value="Trans_reg_C"/>
    <property type="match status" value="1"/>
</dbReference>
<proteinExistence type="predicted"/>
<dbReference type="PROSITE" id="PS50110">
    <property type="entry name" value="RESPONSE_REGULATORY"/>
    <property type="match status" value="1"/>
</dbReference>
<dbReference type="GO" id="GO:0000976">
    <property type="term" value="F:transcription cis-regulatory region binding"/>
    <property type="evidence" value="ECO:0007669"/>
    <property type="project" value="TreeGrafter"/>
</dbReference>
<dbReference type="PANTHER" id="PTHR48111:SF73">
    <property type="entry name" value="ALKALINE PHOSPHATASE SYNTHESIS TRANSCRIPTIONAL REGULATORY PROTEIN PHOP"/>
    <property type="match status" value="1"/>
</dbReference>
<dbReference type="Gene3D" id="6.10.250.690">
    <property type="match status" value="1"/>
</dbReference>
<dbReference type="PANTHER" id="PTHR48111">
    <property type="entry name" value="REGULATOR OF RPOS"/>
    <property type="match status" value="1"/>
</dbReference>
<keyword evidence="1 6" id="KW-0597">Phosphoprotein</keyword>
<evidence type="ECO:0000313" key="11">
    <source>
        <dbReference type="Proteomes" id="UP000315343"/>
    </source>
</evidence>
<feature type="domain" description="OmpR/PhoB-type" evidence="9">
    <location>
        <begin position="131"/>
        <end position="232"/>
    </location>
</feature>
<evidence type="ECO:0000256" key="4">
    <source>
        <dbReference type="ARBA" id="ARBA00023125"/>
    </source>
</evidence>
<evidence type="ECO:0000256" key="5">
    <source>
        <dbReference type="ARBA" id="ARBA00023163"/>
    </source>
</evidence>
<dbReference type="Proteomes" id="UP000315343">
    <property type="component" value="Unassembled WGS sequence"/>
</dbReference>
<evidence type="ECO:0000256" key="1">
    <source>
        <dbReference type="ARBA" id="ARBA00022553"/>
    </source>
</evidence>
<dbReference type="SMART" id="SM00862">
    <property type="entry name" value="Trans_reg_C"/>
    <property type="match status" value="1"/>
</dbReference>
<organism evidence="10 11">
    <name type="scientific">Sedimentibacter saalensis</name>
    <dbReference type="NCBI Taxonomy" id="130788"/>
    <lineage>
        <taxon>Bacteria</taxon>
        <taxon>Bacillati</taxon>
        <taxon>Bacillota</taxon>
        <taxon>Tissierellia</taxon>
        <taxon>Sedimentibacter</taxon>
    </lineage>
</organism>
<evidence type="ECO:0000313" key="10">
    <source>
        <dbReference type="EMBL" id="TWH80758.1"/>
    </source>
</evidence>
<dbReference type="FunFam" id="1.10.10.10:FF:000018">
    <property type="entry name" value="DNA-binding response regulator ResD"/>
    <property type="match status" value="1"/>
</dbReference>